<evidence type="ECO:0000256" key="7">
    <source>
        <dbReference type="ARBA" id="ARBA00023136"/>
    </source>
</evidence>
<keyword evidence="6 8" id="KW-1133">Transmembrane helix</keyword>
<dbReference type="SFLD" id="SFLDG00002">
    <property type="entry name" value="C1.7:_P-type_atpase_like"/>
    <property type="match status" value="1"/>
</dbReference>
<evidence type="ECO:0000313" key="10">
    <source>
        <dbReference type="EMBL" id="VAX28978.1"/>
    </source>
</evidence>
<dbReference type="PRINTS" id="PR00941">
    <property type="entry name" value="CDATPASE"/>
</dbReference>
<evidence type="ECO:0000256" key="6">
    <source>
        <dbReference type="ARBA" id="ARBA00022989"/>
    </source>
</evidence>
<dbReference type="InterPro" id="IPR023299">
    <property type="entry name" value="ATPase_P-typ_cyto_dom_N"/>
</dbReference>
<dbReference type="NCBIfam" id="TIGR01525">
    <property type="entry name" value="ATPase-IB_hvy"/>
    <property type="match status" value="1"/>
</dbReference>
<dbReference type="PANTHER" id="PTHR48085:SF5">
    <property type="entry name" value="CADMIUM_ZINC-TRANSPORTING ATPASE HMA4-RELATED"/>
    <property type="match status" value="1"/>
</dbReference>
<keyword evidence="10" id="KW-0378">Hydrolase</keyword>
<evidence type="ECO:0000256" key="8">
    <source>
        <dbReference type="SAM" id="Phobius"/>
    </source>
</evidence>
<dbReference type="GO" id="GO:0046872">
    <property type="term" value="F:metal ion binding"/>
    <property type="evidence" value="ECO:0007669"/>
    <property type="project" value="UniProtKB-KW"/>
</dbReference>
<keyword evidence="3 8" id="KW-0812">Transmembrane</keyword>
<evidence type="ECO:0000256" key="1">
    <source>
        <dbReference type="ARBA" id="ARBA00004370"/>
    </source>
</evidence>
<accession>A0A3B1CYK8</accession>
<keyword evidence="4" id="KW-0479">Metal-binding</keyword>
<dbReference type="PRINTS" id="PR00119">
    <property type="entry name" value="CATATPASE"/>
</dbReference>
<sequence>MNEKDGKEELFEGRWWTYPPMRNALIAGILTGTALILAYLNVIPSTVEIFIYIVAIFLGGYHWSREGIEELIEEKEVGIEILMIAATAGSAILGMWDEAAFLVFLYGSAEGLEEYTYAKTRHSIRKLLDLAPKEARVLRNGREVTIPAEEIRVGDTFIVRPGESVPTDGIILKGRSSINEAPVTGESIPVEKTEGMKVFAATMNQEGALQIKATATFKDNTLSKMIHLVEEAQEQKGRTQLFIESFGRKYTPAVLVSALGLLVIPLLFGLPLTYWATRAVVLLVAAAPCALVMSTPVAIAAGIGKAGLTGVLIKGGIHLENLGKIRVVAFDKTGTLTSGKPVVTDVIALKGEPSEVMTMAYSIERFSEHPLARAIVKKAEEVRIKPLDITDFSALIGAGARAVIGKETVYVGKPELFEKLGVIKKHAPIIRKLMEEGKTVVFVGTEKDAHGVIAIRDQIRPHSREVIAGLQQTGIKVFMLSGDNALTAKAIARELDIDDVRAELDPEDKINAVKELEKEYGAVAMVGDGVNDAPALARATVGIAMGTAGTDAAIEAADVALMADDLAKVQYAISIGRASRRISRQNIVFSLMVLAVLIPSALIGVMTVAVAVFFHEASELIAVANGLRV</sequence>
<dbReference type="PANTHER" id="PTHR48085">
    <property type="entry name" value="CADMIUM/ZINC-TRANSPORTING ATPASE HMA2-RELATED"/>
    <property type="match status" value="1"/>
</dbReference>
<dbReference type="InterPro" id="IPR001757">
    <property type="entry name" value="P_typ_ATPase"/>
</dbReference>
<dbReference type="EMBL" id="UOGI01000037">
    <property type="protein sequence ID" value="VAX28978.1"/>
    <property type="molecule type" value="Genomic_DNA"/>
</dbReference>
<dbReference type="InterPro" id="IPR044492">
    <property type="entry name" value="P_typ_ATPase_HD_dom"/>
</dbReference>
<dbReference type="SFLD" id="SFLDS00003">
    <property type="entry name" value="Haloacid_Dehalogenase"/>
    <property type="match status" value="1"/>
</dbReference>
<name>A0A3B1CYK8_9ZZZZ</name>
<comment type="similarity">
    <text evidence="2">Belongs to the cation transport ATPase (P-type) (TC 3.A.3) family. Type IB subfamily.</text>
</comment>
<keyword evidence="5" id="KW-1278">Translocase</keyword>
<dbReference type="EC" id="3.6.3.3" evidence="10"/>
<proteinExistence type="inferred from homology"/>
<dbReference type="NCBIfam" id="TIGR01494">
    <property type="entry name" value="ATPase_P-type"/>
    <property type="match status" value="1"/>
</dbReference>
<feature type="transmembrane region" description="Helical" evidence="8">
    <location>
        <begin position="24"/>
        <end position="42"/>
    </location>
</feature>
<organism evidence="10">
    <name type="scientific">hydrothermal vent metagenome</name>
    <dbReference type="NCBI Taxonomy" id="652676"/>
    <lineage>
        <taxon>unclassified sequences</taxon>
        <taxon>metagenomes</taxon>
        <taxon>ecological metagenomes</taxon>
    </lineage>
</organism>
<dbReference type="Gene3D" id="3.40.1110.10">
    <property type="entry name" value="Calcium-transporting ATPase, cytoplasmic domain N"/>
    <property type="match status" value="1"/>
</dbReference>
<dbReference type="GO" id="GO:0019829">
    <property type="term" value="F:ATPase-coupled monoatomic cation transmembrane transporter activity"/>
    <property type="evidence" value="ECO:0007669"/>
    <property type="project" value="InterPro"/>
</dbReference>
<dbReference type="InterPro" id="IPR023298">
    <property type="entry name" value="ATPase_P-typ_TM_dom_sf"/>
</dbReference>
<dbReference type="PROSITE" id="PS00154">
    <property type="entry name" value="ATPASE_E1_E2"/>
    <property type="match status" value="1"/>
</dbReference>
<feature type="transmembrane region" description="Helical" evidence="8">
    <location>
        <begin position="77"/>
        <end position="96"/>
    </location>
</feature>
<dbReference type="GO" id="GO:0016887">
    <property type="term" value="F:ATP hydrolysis activity"/>
    <property type="evidence" value="ECO:0007669"/>
    <property type="project" value="InterPro"/>
</dbReference>
<evidence type="ECO:0000256" key="4">
    <source>
        <dbReference type="ARBA" id="ARBA00022723"/>
    </source>
</evidence>
<feature type="domain" description="P-type ATPase A" evidence="9">
    <location>
        <begin position="130"/>
        <end position="230"/>
    </location>
</feature>
<feature type="transmembrane region" description="Helical" evidence="8">
    <location>
        <begin position="49"/>
        <end position="65"/>
    </location>
</feature>
<dbReference type="SUPFAM" id="SSF81665">
    <property type="entry name" value="Calcium ATPase, transmembrane domain M"/>
    <property type="match status" value="1"/>
</dbReference>
<feature type="transmembrane region" description="Helical" evidence="8">
    <location>
        <begin position="253"/>
        <end position="274"/>
    </location>
</feature>
<feature type="non-terminal residue" evidence="10">
    <location>
        <position position="629"/>
    </location>
</feature>
<evidence type="ECO:0000259" key="9">
    <source>
        <dbReference type="Pfam" id="PF00122"/>
    </source>
</evidence>
<dbReference type="EC" id="3.6.3.4" evidence="10"/>
<dbReference type="InterPro" id="IPR059000">
    <property type="entry name" value="ATPase_P-type_domA"/>
</dbReference>
<reference evidence="10" key="1">
    <citation type="submission" date="2018-06" db="EMBL/GenBank/DDBJ databases">
        <authorList>
            <person name="Zhirakovskaya E."/>
        </authorList>
    </citation>
    <scope>NUCLEOTIDE SEQUENCE</scope>
</reference>
<dbReference type="GO" id="GO:0016020">
    <property type="term" value="C:membrane"/>
    <property type="evidence" value="ECO:0007669"/>
    <property type="project" value="UniProtKB-SubCell"/>
</dbReference>
<feature type="transmembrane region" description="Helical" evidence="8">
    <location>
        <begin position="587"/>
        <end position="614"/>
    </location>
</feature>
<dbReference type="Pfam" id="PF00122">
    <property type="entry name" value="E1-E2_ATPase"/>
    <property type="match status" value="1"/>
</dbReference>
<dbReference type="SUPFAM" id="SSF56784">
    <property type="entry name" value="HAD-like"/>
    <property type="match status" value="1"/>
</dbReference>
<dbReference type="InterPro" id="IPR027256">
    <property type="entry name" value="P-typ_ATPase_IB"/>
</dbReference>
<dbReference type="SUPFAM" id="SSF81653">
    <property type="entry name" value="Calcium ATPase, transduction domain A"/>
    <property type="match status" value="1"/>
</dbReference>
<dbReference type="Pfam" id="PF00702">
    <property type="entry name" value="Hydrolase"/>
    <property type="match status" value="1"/>
</dbReference>
<dbReference type="Gene3D" id="2.70.150.10">
    <property type="entry name" value="Calcium-transporting ATPase, cytoplasmic transduction domain A"/>
    <property type="match status" value="1"/>
</dbReference>
<evidence type="ECO:0000256" key="3">
    <source>
        <dbReference type="ARBA" id="ARBA00022692"/>
    </source>
</evidence>
<gene>
    <name evidence="10" type="ORF">MNBD_NITROSPIRAE03-378</name>
</gene>
<dbReference type="Gene3D" id="3.40.50.1000">
    <property type="entry name" value="HAD superfamily/HAD-like"/>
    <property type="match status" value="1"/>
</dbReference>
<dbReference type="AlphaFoldDB" id="A0A3B1CYK8"/>
<comment type="subcellular location">
    <subcellularLocation>
        <location evidence="1">Membrane</location>
    </subcellularLocation>
</comment>
<dbReference type="InterPro" id="IPR036412">
    <property type="entry name" value="HAD-like_sf"/>
</dbReference>
<dbReference type="InterPro" id="IPR008250">
    <property type="entry name" value="ATPase_P-typ_transduc_dom_A_sf"/>
</dbReference>
<evidence type="ECO:0000256" key="5">
    <source>
        <dbReference type="ARBA" id="ARBA00022967"/>
    </source>
</evidence>
<protein>
    <submittedName>
        <fullName evidence="10">Lead, cadmium, zinc and mercury transporting ATPase Copper-translocating P-type ATPase</fullName>
        <ecNumber evidence="10">3.6.3.3</ecNumber>
        <ecNumber evidence="10">3.6.3.4</ecNumber>
    </submittedName>
</protein>
<dbReference type="InterPro" id="IPR051014">
    <property type="entry name" value="Cation_Transport_ATPase_IB"/>
</dbReference>
<dbReference type="GO" id="GO:0005524">
    <property type="term" value="F:ATP binding"/>
    <property type="evidence" value="ECO:0007669"/>
    <property type="project" value="InterPro"/>
</dbReference>
<dbReference type="InterPro" id="IPR018303">
    <property type="entry name" value="ATPase_P-typ_P_site"/>
</dbReference>
<dbReference type="InterPro" id="IPR023214">
    <property type="entry name" value="HAD_sf"/>
</dbReference>
<evidence type="ECO:0000256" key="2">
    <source>
        <dbReference type="ARBA" id="ARBA00006024"/>
    </source>
</evidence>
<keyword evidence="7 8" id="KW-0472">Membrane</keyword>
<dbReference type="SFLD" id="SFLDF00027">
    <property type="entry name" value="p-type_atpase"/>
    <property type="match status" value="1"/>
</dbReference>
<feature type="transmembrane region" description="Helical" evidence="8">
    <location>
        <begin position="280"/>
        <end position="304"/>
    </location>
</feature>
<dbReference type="FunFam" id="2.70.150.10:FF:000002">
    <property type="entry name" value="Copper-transporting ATPase 1, putative"/>
    <property type="match status" value="1"/>
</dbReference>